<evidence type="ECO:0000256" key="1">
    <source>
        <dbReference type="SAM" id="Phobius"/>
    </source>
</evidence>
<comment type="caution">
    <text evidence="3">The sequence shown here is derived from an EMBL/GenBank/DDBJ whole genome shotgun (WGS) entry which is preliminary data.</text>
</comment>
<feature type="transmembrane region" description="Helical" evidence="1">
    <location>
        <begin position="46"/>
        <end position="71"/>
    </location>
</feature>
<gene>
    <name evidence="3" type="ORF">UW65_C0045G0004</name>
</gene>
<feature type="transmembrane region" description="Helical" evidence="1">
    <location>
        <begin position="92"/>
        <end position="110"/>
    </location>
</feature>
<reference evidence="3 4" key="1">
    <citation type="journal article" date="2015" name="Nature">
        <title>rRNA introns, odd ribosomes, and small enigmatic genomes across a large radiation of phyla.</title>
        <authorList>
            <person name="Brown C.T."/>
            <person name="Hug L.A."/>
            <person name="Thomas B.C."/>
            <person name="Sharon I."/>
            <person name="Castelle C.J."/>
            <person name="Singh A."/>
            <person name="Wilkins M.J."/>
            <person name="Williams K.H."/>
            <person name="Banfield J.F."/>
        </authorList>
    </citation>
    <scope>NUCLEOTIDE SEQUENCE [LARGE SCALE GENOMIC DNA]</scope>
</reference>
<dbReference type="EMBL" id="LCJD01000045">
    <property type="protein sequence ID" value="KKT68375.1"/>
    <property type="molecule type" value="Genomic_DNA"/>
</dbReference>
<evidence type="ECO:0000313" key="4">
    <source>
        <dbReference type="Proteomes" id="UP000034783"/>
    </source>
</evidence>
<evidence type="ECO:0000313" key="3">
    <source>
        <dbReference type="EMBL" id="KKT68375.1"/>
    </source>
</evidence>
<keyword evidence="1" id="KW-0472">Membrane</keyword>
<dbReference type="AlphaFoldDB" id="A0A0G1JAR5"/>
<organism evidence="3 4">
    <name type="scientific">candidate division WWE3 bacterium GW2011_GWB1_44_4</name>
    <dbReference type="NCBI Taxonomy" id="1619116"/>
    <lineage>
        <taxon>Bacteria</taxon>
        <taxon>Katanobacteria</taxon>
    </lineage>
</organism>
<proteinExistence type="predicted"/>
<dbReference type="NCBIfam" id="NF037970">
    <property type="entry name" value="vanZ_1"/>
    <property type="match status" value="1"/>
</dbReference>
<accession>A0A0G1JAR5</accession>
<keyword evidence="1" id="KW-0812">Transmembrane</keyword>
<protein>
    <submittedName>
        <fullName evidence="3">VanZ family protein</fullName>
    </submittedName>
</protein>
<evidence type="ECO:0000259" key="2">
    <source>
        <dbReference type="Pfam" id="PF04892"/>
    </source>
</evidence>
<sequence>MTLVKKWLPAVLILAFLFWSSSTPELKISQDVSVDFPARKLVHFVVYGLLCASFYRATGSFVLSIGLSGLYGVFDEFHQVFTPLRNGKMSDIAIDIFGALVSALVIWKLYPVLPKKLKNWLKP</sequence>
<name>A0A0G1JAR5_UNCKA</name>
<dbReference type="Pfam" id="PF04892">
    <property type="entry name" value="VanZ"/>
    <property type="match status" value="1"/>
</dbReference>
<dbReference type="InterPro" id="IPR006976">
    <property type="entry name" value="VanZ-like"/>
</dbReference>
<feature type="domain" description="VanZ-like" evidence="2">
    <location>
        <begin position="31"/>
        <end position="107"/>
    </location>
</feature>
<dbReference type="Proteomes" id="UP000034783">
    <property type="component" value="Unassembled WGS sequence"/>
</dbReference>
<keyword evidence="1" id="KW-1133">Transmembrane helix</keyword>